<dbReference type="InterPro" id="IPR036388">
    <property type="entry name" value="WH-like_DNA-bd_sf"/>
</dbReference>
<evidence type="ECO:0000259" key="3">
    <source>
        <dbReference type="PROSITE" id="PS51372"/>
    </source>
</evidence>
<sequence length="621" mass="71572">MKERYAKLLILLENHREGIAGKQLADNLGVTTRSVRNYVKDLNGNYLKGAQIVASPDHGYFIQGKITDITETGQLEFEQRAFFIVKYLMTRTDYVSYEELARELHYSSPTIRADIYRIQELIHEEKRTVDLQAVIFKGVSLSGDELAVRFLLDSFFNPKIATFSQLEREYNYYFEKWTNHAEIHVLIEFLKNQFVQKNIKPTPELIKPIASFIIIAAYRDNVGQWLNHDLQQSHQLTAETLHYARHVLDQGKRMLGSVAPCENEVWSFAWLLVSQQLLTNDIIFDPDDQNVNPQLAESINQALTQLATVYHQPFLQDRKLFTDLLLHTSRDLFPLEYQFYIENSYLHHIKTDYILAYQYAVDFASALIESLNLKIPDNEIGYYALHFAAFLERNHQRALNIAVVYARRPVSGQLLASRIEEVFDNVQVTMIVSAKQVTEIKQVAFIVAANEAVVESDYPVIYVSDWLNAQDNHKLQKQISQVILRQVLQGSQLIHGKFKDKASLIETVLTDMGLPELYDNIMHREQLSSTETGNFAAIPHPMQIPDVPEFELGIVVLDEPMKWDEHLVKLVIVVIPTQEQLSRYALVFDELQRVVTNDQIPDLLSEINSVDDFIDLVVNTN</sequence>
<gene>
    <name evidence="4" type="ORF">ACFP5Y_08870</name>
</gene>
<dbReference type="SUPFAM" id="SSF63520">
    <property type="entry name" value="PTS-regulatory domain, PRD"/>
    <property type="match status" value="1"/>
</dbReference>
<dbReference type="Gene3D" id="1.10.1790.10">
    <property type="entry name" value="PRD domain"/>
    <property type="match status" value="1"/>
</dbReference>
<feature type="domain" description="PTS EIIA type-2" evidence="2">
    <location>
        <begin position="477"/>
        <end position="620"/>
    </location>
</feature>
<dbReference type="InterPro" id="IPR002178">
    <property type="entry name" value="PTS_EIIA_type-2_dom"/>
</dbReference>
<dbReference type="PANTHER" id="PTHR30185:SF13">
    <property type="entry name" value="LICABCH OPERON REGULATOR-RELATED"/>
    <property type="match status" value="1"/>
</dbReference>
<evidence type="ECO:0000256" key="1">
    <source>
        <dbReference type="ARBA" id="ARBA00022737"/>
    </source>
</evidence>
<dbReference type="InterPro" id="IPR013196">
    <property type="entry name" value="HTH_11"/>
</dbReference>
<comment type="caution">
    <text evidence="4">The sequence shown here is derived from an EMBL/GenBank/DDBJ whole genome shotgun (WGS) entry which is preliminary data.</text>
</comment>
<dbReference type="SUPFAM" id="SSF55804">
    <property type="entry name" value="Phoshotransferase/anion transport protein"/>
    <property type="match status" value="1"/>
</dbReference>
<dbReference type="PROSITE" id="PS51372">
    <property type="entry name" value="PRD_2"/>
    <property type="match status" value="1"/>
</dbReference>
<dbReference type="InterPro" id="IPR011608">
    <property type="entry name" value="PRD"/>
</dbReference>
<dbReference type="PANTHER" id="PTHR30185">
    <property type="entry name" value="CRYPTIC BETA-GLUCOSIDE BGL OPERON ANTITERMINATOR"/>
    <property type="match status" value="1"/>
</dbReference>
<keyword evidence="1" id="KW-0677">Repeat</keyword>
<proteinExistence type="predicted"/>
<dbReference type="InterPro" id="IPR036634">
    <property type="entry name" value="PRD_sf"/>
</dbReference>
<name>A0ABW1S0T1_9LACO</name>
<protein>
    <submittedName>
        <fullName evidence="4">BglG family transcription antiterminator</fullName>
    </submittedName>
</protein>
<reference evidence="5" key="1">
    <citation type="journal article" date="2019" name="Int. J. Syst. Evol. Microbiol.">
        <title>The Global Catalogue of Microorganisms (GCM) 10K type strain sequencing project: providing services to taxonomists for standard genome sequencing and annotation.</title>
        <authorList>
            <consortium name="The Broad Institute Genomics Platform"/>
            <consortium name="The Broad Institute Genome Sequencing Center for Infectious Disease"/>
            <person name="Wu L."/>
            <person name="Ma J."/>
        </authorList>
    </citation>
    <scope>NUCLEOTIDE SEQUENCE [LARGE SCALE GENOMIC DNA]</scope>
    <source>
        <strain evidence="5">CCM 8933</strain>
    </source>
</reference>
<dbReference type="RefSeq" id="WP_137628912.1">
    <property type="nucleotide sequence ID" value="NZ_BJDJ01000014.1"/>
</dbReference>
<feature type="domain" description="PRD" evidence="3">
    <location>
        <begin position="290"/>
        <end position="397"/>
    </location>
</feature>
<accession>A0ABW1S0T1</accession>
<dbReference type="Gene3D" id="1.10.10.10">
    <property type="entry name" value="Winged helix-like DNA-binding domain superfamily/Winged helix DNA-binding domain"/>
    <property type="match status" value="2"/>
</dbReference>
<organism evidence="4 5">
    <name type="scientific">Lactiplantibacillus daowaiensis</name>
    <dbReference type="NCBI Taxonomy" id="2559918"/>
    <lineage>
        <taxon>Bacteria</taxon>
        <taxon>Bacillati</taxon>
        <taxon>Bacillota</taxon>
        <taxon>Bacilli</taxon>
        <taxon>Lactobacillales</taxon>
        <taxon>Lactobacillaceae</taxon>
        <taxon>Lactiplantibacillus</taxon>
    </lineage>
</organism>
<dbReference type="InterPro" id="IPR050661">
    <property type="entry name" value="BglG_antiterminators"/>
</dbReference>
<evidence type="ECO:0000313" key="5">
    <source>
        <dbReference type="Proteomes" id="UP001596282"/>
    </source>
</evidence>
<dbReference type="PROSITE" id="PS51094">
    <property type="entry name" value="PTS_EIIA_TYPE_2"/>
    <property type="match status" value="1"/>
</dbReference>
<evidence type="ECO:0000313" key="4">
    <source>
        <dbReference type="EMBL" id="MFC6181331.1"/>
    </source>
</evidence>
<dbReference type="Pfam" id="PF00359">
    <property type="entry name" value="PTS_EIIA_2"/>
    <property type="match status" value="1"/>
</dbReference>
<dbReference type="EMBL" id="JBHSSC010000037">
    <property type="protein sequence ID" value="MFC6181331.1"/>
    <property type="molecule type" value="Genomic_DNA"/>
</dbReference>
<dbReference type="Pfam" id="PF00874">
    <property type="entry name" value="PRD"/>
    <property type="match status" value="1"/>
</dbReference>
<evidence type="ECO:0000259" key="2">
    <source>
        <dbReference type="PROSITE" id="PS51094"/>
    </source>
</evidence>
<dbReference type="InterPro" id="IPR016152">
    <property type="entry name" value="PTrfase/Anion_transptr"/>
</dbReference>
<dbReference type="Proteomes" id="UP001596282">
    <property type="component" value="Unassembled WGS sequence"/>
</dbReference>
<dbReference type="Pfam" id="PF08279">
    <property type="entry name" value="HTH_11"/>
    <property type="match status" value="1"/>
</dbReference>
<dbReference type="Gene3D" id="3.40.930.10">
    <property type="entry name" value="Mannitol-specific EII, Chain A"/>
    <property type="match status" value="1"/>
</dbReference>
<keyword evidence="5" id="KW-1185">Reference proteome</keyword>